<dbReference type="Gene3D" id="1.10.10.10">
    <property type="entry name" value="Winged helix-like DNA-binding domain superfamily/Winged helix DNA-binding domain"/>
    <property type="match status" value="1"/>
</dbReference>
<gene>
    <name evidence="6" type="ORF">BVG16_14700</name>
</gene>
<accession>A0A1T2XCS0</accession>
<dbReference type="PRINTS" id="PR00039">
    <property type="entry name" value="HTHLYSR"/>
</dbReference>
<sequence>MNLHALRIFHKTAQLGSVTRAAEQLRMSQPAVTAQIRNLERELDLVLLTPQGRGIALTETGRSLADHAHRLFAFEQEIERQMDDFRLGRQGKLRIAATYLPANFLLPQLIVKFKQMYPQVEIHLMTLNNSNALDKLKNFDADIAIIGGEDEENPELSRQNWIKDECWFIAPSDHPFAGKEVSFRSLMAEPFIMREEGSYMRKKLLALCQLHSVASPRTAIQWTGSQETIRSVMAGYGITFVSSLEVREEIRRGKIARVLVPDIQAKNPISIYFRREGNLSIPASNLKVFLNGKNMLANF</sequence>
<proteinExistence type="inferred from homology"/>
<evidence type="ECO:0000313" key="6">
    <source>
        <dbReference type="EMBL" id="OPA77689.1"/>
    </source>
</evidence>
<dbReference type="GO" id="GO:0000976">
    <property type="term" value="F:transcription cis-regulatory region binding"/>
    <property type="evidence" value="ECO:0007669"/>
    <property type="project" value="TreeGrafter"/>
</dbReference>
<evidence type="ECO:0000256" key="2">
    <source>
        <dbReference type="ARBA" id="ARBA00023015"/>
    </source>
</evidence>
<dbReference type="InterPro" id="IPR036388">
    <property type="entry name" value="WH-like_DNA-bd_sf"/>
</dbReference>
<protein>
    <recommendedName>
        <fullName evidence="5">HTH lysR-type domain-containing protein</fullName>
    </recommendedName>
</protein>
<dbReference type="Gene3D" id="3.40.190.10">
    <property type="entry name" value="Periplasmic binding protein-like II"/>
    <property type="match status" value="2"/>
</dbReference>
<comment type="similarity">
    <text evidence="1">Belongs to the LysR transcriptional regulatory family.</text>
</comment>
<name>A0A1T2XCS0_9BACL</name>
<feature type="domain" description="HTH lysR-type" evidence="5">
    <location>
        <begin position="1"/>
        <end position="58"/>
    </location>
</feature>
<comment type="caution">
    <text evidence="6">The sequence shown here is derived from an EMBL/GenBank/DDBJ whole genome shotgun (WGS) entry which is preliminary data.</text>
</comment>
<dbReference type="AlphaFoldDB" id="A0A1T2XCS0"/>
<dbReference type="PANTHER" id="PTHR30126:SF40">
    <property type="entry name" value="HTH-TYPE TRANSCRIPTIONAL REGULATOR GLTR"/>
    <property type="match status" value="1"/>
</dbReference>
<organism evidence="6 7">
    <name type="scientific">Paenibacillus selenitireducens</name>
    <dbReference type="NCBI Taxonomy" id="1324314"/>
    <lineage>
        <taxon>Bacteria</taxon>
        <taxon>Bacillati</taxon>
        <taxon>Bacillota</taxon>
        <taxon>Bacilli</taxon>
        <taxon>Bacillales</taxon>
        <taxon>Paenibacillaceae</taxon>
        <taxon>Paenibacillus</taxon>
    </lineage>
</organism>
<dbReference type="PANTHER" id="PTHR30126">
    <property type="entry name" value="HTH-TYPE TRANSCRIPTIONAL REGULATOR"/>
    <property type="match status" value="1"/>
</dbReference>
<reference evidence="6 7" key="1">
    <citation type="submission" date="2017-01" db="EMBL/GenBank/DDBJ databases">
        <title>Genome analysis of Paenibacillus selenitrireducens ES3-24.</title>
        <authorList>
            <person name="Xu D."/>
            <person name="Yao R."/>
            <person name="Zheng S."/>
        </authorList>
    </citation>
    <scope>NUCLEOTIDE SEQUENCE [LARGE SCALE GENOMIC DNA]</scope>
    <source>
        <strain evidence="6 7">ES3-24</strain>
    </source>
</reference>
<dbReference type="EMBL" id="MSZX01000005">
    <property type="protein sequence ID" value="OPA77689.1"/>
    <property type="molecule type" value="Genomic_DNA"/>
</dbReference>
<keyword evidence="2" id="KW-0805">Transcription regulation</keyword>
<dbReference type="SUPFAM" id="SSF46785">
    <property type="entry name" value="Winged helix' DNA-binding domain"/>
    <property type="match status" value="1"/>
</dbReference>
<evidence type="ECO:0000259" key="5">
    <source>
        <dbReference type="PROSITE" id="PS50931"/>
    </source>
</evidence>
<dbReference type="Pfam" id="PF03466">
    <property type="entry name" value="LysR_substrate"/>
    <property type="match status" value="1"/>
</dbReference>
<dbReference type="InterPro" id="IPR000847">
    <property type="entry name" value="LysR_HTH_N"/>
</dbReference>
<dbReference type="Pfam" id="PF00126">
    <property type="entry name" value="HTH_1"/>
    <property type="match status" value="1"/>
</dbReference>
<dbReference type="RefSeq" id="WP_078499431.1">
    <property type="nucleotide sequence ID" value="NZ_MSZX01000005.1"/>
</dbReference>
<dbReference type="Proteomes" id="UP000190188">
    <property type="component" value="Unassembled WGS sequence"/>
</dbReference>
<keyword evidence="4" id="KW-0804">Transcription</keyword>
<dbReference type="FunFam" id="1.10.10.10:FF:000001">
    <property type="entry name" value="LysR family transcriptional regulator"/>
    <property type="match status" value="1"/>
</dbReference>
<dbReference type="InterPro" id="IPR036390">
    <property type="entry name" value="WH_DNA-bd_sf"/>
</dbReference>
<dbReference type="GO" id="GO:0003700">
    <property type="term" value="F:DNA-binding transcription factor activity"/>
    <property type="evidence" value="ECO:0007669"/>
    <property type="project" value="InterPro"/>
</dbReference>
<dbReference type="STRING" id="1324314.BVG16_14700"/>
<dbReference type="PROSITE" id="PS50931">
    <property type="entry name" value="HTH_LYSR"/>
    <property type="match status" value="1"/>
</dbReference>
<evidence type="ECO:0000256" key="4">
    <source>
        <dbReference type="ARBA" id="ARBA00023163"/>
    </source>
</evidence>
<keyword evidence="7" id="KW-1185">Reference proteome</keyword>
<dbReference type="OrthoDB" id="9803735at2"/>
<evidence type="ECO:0000256" key="1">
    <source>
        <dbReference type="ARBA" id="ARBA00009437"/>
    </source>
</evidence>
<keyword evidence="3" id="KW-0238">DNA-binding</keyword>
<dbReference type="InterPro" id="IPR005119">
    <property type="entry name" value="LysR_subst-bd"/>
</dbReference>
<evidence type="ECO:0000256" key="3">
    <source>
        <dbReference type="ARBA" id="ARBA00023125"/>
    </source>
</evidence>
<evidence type="ECO:0000313" key="7">
    <source>
        <dbReference type="Proteomes" id="UP000190188"/>
    </source>
</evidence>
<dbReference type="SUPFAM" id="SSF53850">
    <property type="entry name" value="Periplasmic binding protein-like II"/>
    <property type="match status" value="1"/>
</dbReference>